<feature type="binding site" evidence="7">
    <location>
        <begin position="83"/>
        <end position="86"/>
    </location>
    <ligand>
        <name>substrate</name>
    </ligand>
</feature>
<comment type="similarity">
    <text evidence="1">Belongs to the phosphoglycerate mutase family. BPG-dependent PGAM subfamily.</text>
</comment>
<dbReference type="SUPFAM" id="SSF53254">
    <property type="entry name" value="Phosphoglycerate mutase-like"/>
    <property type="match status" value="1"/>
</dbReference>
<evidence type="ECO:0000313" key="8">
    <source>
        <dbReference type="EMBL" id="NKE73768.1"/>
    </source>
</evidence>
<feature type="active site" description="Proton donor/acceptor" evidence="6">
    <location>
        <position position="83"/>
    </location>
</feature>
<accession>A0A7X6DUR2</accession>
<evidence type="ECO:0000313" key="9">
    <source>
        <dbReference type="Proteomes" id="UP000534783"/>
    </source>
</evidence>
<feature type="active site" description="Tele-phosphohistidine intermediate" evidence="6">
    <location>
        <position position="11"/>
    </location>
</feature>
<dbReference type="InterPro" id="IPR005952">
    <property type="entry name" value="Phosphogly_mut1"/>
</dbReference>
<dbReference type="GO" id="GO:0006094">
    <property type="term" value="P:gluconeogenesis"/>
    <property type="evidence" value="ECO:0007669"/>
    <property type="project" value="UniProtKB-KW"/>
</dbReference>
<reference evidence="8 9" key="1">
    <citation type="journal article" date="2020" name="Nature">
        <title>Bacterial chemolithoautotrophy via manganese oxidation.</title>
        <authorList>
            <person name="Yu H."/>
            <person name="Leadbetter J.R."/>
        </authorList>
    </citation>
    <scope>NUCLEOTIDE SEQUENCE [LARGE SCALE GENOMIC DNA]</scope>
    <source>
        <strain evidence="8 9">Mn-1</strain>
    </source>
</reference>
<evidence type="ECO:0000256" key="7">
    <source>
        <dbReference type="PIRSR" id="PIRSR613078-2"/>
    </source>
</evidence>
<dbReference type="Proteomes" id="UP000534783">
    <property type="component" value="Unassembled WGS sequence"/>
</dbReference>
<evidence type="ECO:0000256" key="5">
    <source>
        <dbReference type="ARBA" id="ARBA00023235"/>
    </source>
</evidence>
<keyword evidence="4" id="KW-0324">Glycolysis</keyword>
<evidence type="ECO:0000256" key="2">
    <source>
        <dbReference type="ARBA" id="ARBA00012028"/>
    </source>
</evidence>
<dbReference type="PANTHER" id="PTHR11931">
    <property type="entry name" value="PHOSPHOGLYCERATE MUTASE"/>
    <property type="match status" value="1"/>
</dbReference>
<keyword evidence="3" id="KW-0312">Gluconeogenesis</keyword>
<keyword evidence="5" id="KW-0413">Isomerase</keyword>
<dbReference type="AlphaFoldDB" id="A0A7X6DUR2"/>
<evidence type="ECO:0000256" key="4">
    <source>
        <dbReference type="ARBA" id="ARBA00023152"/>
    </source>
</evidence>
<dbReference type="GO" id="GO:0006096">
    <property type="term" value="P:glycolytic process"/>
    <property type="evidence" value="ECO:0007669"/>
    <property type="project" value="UniProtKB-KW"/>
</dbReference>
<feature type="binding site" evidence="7">
    <location>
        <position position="94"/>
    </location>
    <ligand>
        <name>substrate</name>
    </ligand>
</feature>
<dbReference type="RefSeq" id="WP_168063732.1">
    <property type="nucleotide sequence ID" value="NZ_VTOW01000011.1"/>
</dbReference>
<proteinExistence type="inferred from homology"/>
<evidence type="ECO:0000256" key="3">
    <source>
        <dbReference type="ARBA" id="ARBA00022432"/>
    </source>
</evidence>
<evidence type="ECO:0000256" key="6">
    <source>
        <dbReference type="PIRSR" id="PIRSR613078-1"/>
    </source>
</evidence>
<dbReference type="GO" id="GO:0004619">
    <property type="term" value="F:phosphoglycerate mutase activity"/>
    <property type="evidence" value="ECO:0007669"/>
    <property type="project" value="UniProtKB-EC"/>
</dbReference>
<dbReference type="Pfam" id="PF00300">
    <property type="entry name" value="His_Phos_1"/>
    <property type="match status" value="1"/>
</dbReference>
<sequence length="202" mass="23137">MKEGRIFLIRHGKTEWNGERYLGWEDVPLSETGKKQADEIDLALQNERIDIIYSSPLTRAVETISSFAQKRGIPVYTAEDLRELHYGRWQGLCKSKHKLNVIQQYRVSRLPQGESLFDVYLRAVCFRGRLESDLGAGKNVAVVGHFWSNRMLEGVIRRVPFKSILDQPAYRPKNGSLLQMKYRVEADGELCISSASFVVQGF</sequence>
<dbReference type="CDD" id="cd07067">
    <property type="entry name" value="HP_PGM_like"/>
    <property type="match status" value="1"/>
</dbReference>
<gene>
    <name evidence="8" type="ORF">MNODULE_23745</name>
</gene>
<dbReference type="InterPro" id="IPR029033">
    <property type="entry name" value="His_PPase_superfam"/>
</dbReference>
<feature type="binding site" evidence="7">
    <location>
        <position position="59"/>
    </location>
    <ligand>
        <name>substrate</name>
    </ligand>
</feature>
<feature type="binding site" evidence="7">
    <location>
        <begin position="10"/>
        <end position="17"/>
    </location>
    <ligand>
        <name>substrate</name>
    </ligand>
</feature>
<dbReference type="SMART" id="SM00855">
    <property type="entry name" value="PGAM"/>
    <property type="match status" value="1"/>
</dbReference>
<dbReference type="EMBL" id="VTOW01000011">
    <property type="protein sequence ID" value="NKE73768.1"/>
    <property type="molecule type" value="Genomic_DNA"/>
</dbReference>
<evidence type="ECO:0000256" key="1">
    <source>
        <dbReference type="ARBA" id="ARBA00006717"/>
    </source>
</evidence>
<dbReference type="Gene3D" id="3.40.50.1240">
    <property type="entry name" value="Phosphoglycerate mutase-like"/>
    <property type="match status" value="1"/>
</dbReference>
<name>A0A7X6DUR2_9BACT</name>
<comment type="caution">
    <text evidence="8">The sequence shown here is derived from an EMBL/GenBank/DDBJ whole genome shotgun (WGS) entry which is preliminary data.</text>
</comment>
<dbReference type="InterPro" id="IPR013078">
    <property type="entry name" value="His_Pase_superF_clade-1"/>
</dbReference>
<keyword evidence="9" id="KW-1185">Reference proteome</keyword>
<dbReference type="EC" id="5.4.2.11" evidence="2"/>
<organism evidence="8 9">
    <name type="scientific">Candidatus Manganitrophus noduliformans</name>
    <dbReference type="NCBI Taxonomy" id="2606439"/>
    <lineage>
        <taxon>Bacteria</taxon>
        <taxon>Pseudomonadati</taxon>
        <taxon>Nitrospirota</taxon>
        <taxon>Nitrospiria</taxon>
        <taxon>Candidatus Troglogloeales</taxon>
        <taxon>Candidatus Manganitrophaceae</taxon>
        <taxon>Candidatus Manganitrophus</taxon>
    </lineage>
</organism>
<protein>
    <recommendedName>
        <fullName evidence="2">phosphoglycerate mutase (2,3-diphosphoglycerate-dependent)</fullName>
        <ecNumber evidence="2">5.4.2.11</ecNumber>
    </recommendedName>
</protein>